<evidence type="ECO:0008006" key="3">
    <source>
        <dbReference type="Google" id="ProtNLM"/>
    </source>
</evidence>
<sequence>MEGRTLETVRLVTPKPLAIGGDSTVTLNKAGVKEANITNERKLSEETSVHKGKEHATPELEIWPTLPARSGGSKASAGTWTTPTNMQKVSSSEGPSQQQMQAVNLKLKSVSSGNTNGTVAQTGGAQRKLQLESEPRPTKTWLMLFEENNLAKRGMDRKFIPPTIVEEGYGDVFRATYANNRPVIMKAWTAEFDFDAEDLKIIPIVIKLPNLPLCCWNASALSKIGSGFDQPIYADACTSNTERISYARILVEVDVTKVLPNVIKIKDPKGRIMAQEIWYDWKPTYCPRCMQIGHNCQQKQINTVGVEKKTGQQQ</sequence>
<evidence type="ECO:0000256" key="1">
    <source>
        <dbReference type="SAM" id="MobiDB-lite"/>
    </source>
</evidence>
<name>A0A1S3ZTU0_TOBAC</name>
<reference evidence="2" key="1">
    <citation type="submission" date="2025-08" db="UniProtKB">
        <authorList>
            <consortium name="RefSeq"/>
        </authorList>
    </citation>
    <scope>IDENTIFICATION</scope>
</reference>
<dbReference type="RefSeq" id="XP_016467830.1">
    <property type="nucleotide sequence ID" value="XM_016612344.1"/>
</dbReference>
<dbReference type="PaxDb" id="4097-A0A1S3ZTU0"/>
<gene>
    <name evidence="2" type="primary">LOC107790416</name>
</gene>
<proteinExistence type="predicted"/>
<feature type="compositionally biased region" description="Polar residues" evidence="1">
    <location>
        <begin position="76"/>
        <end position="96"/>
    </location>
</feature>
<feature type="region of interest" description="Disordered" evidence="1">
    <location>
        <begin position="65"/>
        <end position="96"/>
    </location>
</feature>
<dbReference type="AlphaFoldDB" id="A0A1S3ZTU0"/>
<organism evidence="2">
    <name type="scientific">Nicotiana tabacum</name>
    <name type="common">Common tobacco</name>
    <dbReference type="NCBI Taxonomy" id="4097"/>
    <lineage>
        <taxon>Eukaryota</taxon>
        <taxon>Viridiplantae</taxon>
        <taxon>Streptophyta</taxon>
        <taxon>Embryophyta</taxon>
        <taxon>Tracheophyta</taxon>
        <taxon>Spermatophyta</taxon>
        <taxon>Magnoliopsida</taxon>
        <taxon>eudicotyledons</taxon>
        <taxon>Gunneridae</taxon>
        <taxon>Pentapetalae</taxon>
        <taxon>asterids</taxon>
        <taxon>lamiids</taxon>
        <taxon>Solanales</taxon>
        <taxon>Solanaceae</taxon>
        <taxon>Nicotianoideae</taxon>
        <taxon>Nicotianeae</taxon>
        <taxon>Nicotiana</taxon>
    </lineage>
</organism>
<evidence type="ECO:0000313" key="2">
    <source>
        <dbReference type="RefSeq" id="XP_016467830.1"/>
    </source>
</evidence>
<dbReference type="PANTHER" id="PTHR33233:SF14">
    <property type="entry name" value="ENDONUCLEASE_EXONUCLEASE_PHOSPHATASE"/>
    <property type="match status" value="1"/>
</dbReference>
<dbReference type="KEGG" id="nta:107790416"/>
<dbReference type="PANTHER" id="PTHR33233">
    <property type="entry name" value="ENDONUCLEASE/EXONUCLEASE/PHOSPHATASE"/>
    <property type="match status" value="1"/>
</dbReference>
<accession>A0A1S3ZTU0</accession>
<protein>
    <recommendedName>
        <fullName evidence="3">DUF4283 domain-containing protein</fullName>
    </recommendedName>
</protein>
<dbReference type="OrthoDB" id="1939300at2759"/>